<dbReference type="HOGENOM" id="CLU_082240_0_0_1"/>
<keyword evidence="3 5" id="KW-0732">Signal</keyword>
<dbReference type="InterPro" id="IPR008037">
    <property type="entry name" value="Pacifastin_dom"/>
</dbReference>
<gene>
    <name evidence="8" type="ORF">LOTGIDRAFT_228660</name>
</gene>
<dbReference type="PROSITE" id="PS50184">
    <property type="entry name" value="VWFC_2"/>
    <property type="match status" value="1"/>
</dbReference>
<dbReference type="OMA" id="CTERACL"/>
<proteinExistence type="predicted"/>
<evidence type="ECO:0000259" key="6">
    <source>
        <dbReference type="PROSITE" id="PS50184"/>
    </source>
</evidence>
<dbReference type="GO" id="GO:0030414">
    <property type="term" value="F:peptidase inhibitor activity"/>
    <property type="evidence" value="ECO:0007669"/>
    <property type="project" value="InterPro"/>
</dbReference>
<evidence type="ECO:0000256" key="1">
    <source>
        <dbReference type="ARBA" id="ARBA00004613"/>
    </source>
</evidence>
<dbReference type="SMART" id="SM00215">
    <property type="entry name" value="VWC_out"/>
    <property type="match status" value="2"/>
</dbReference>
<dbReference type="RefSeq" id="XP_009055588.1">
    <property type="nucleotide sequence ID" value="XM_009057340.1"/>
</dbReference>
<evidence type="ECO:0000256" key="5">
    <source>
        <dbReference type="SAM" id="SignalP"/>
    </source>
</evidence>
<dbReference type="GeneID" id="20247734"/>
<dbReference type="KEGG" id="lgi:LOTGIDRAFT_228660"/>
<dbReference type="GO" id="GO:0005576">
    <property type="term" value="C:extracellular region"/>
    <property type="evidence" value="ECO:0007669"/>
    <property type="project" value="UniProtKB-SubCell"/>
</dbReference>
<dbReference type="SMART" id="SM00214">
    <property type="entry name" value="VWC"/>
    <property type="match status" value="2"/>
</dbReference>
<reference evidence="8 9" key="1">
    <citation type="journal article" date="2013" name="Nature">
        <title>Insights into bilaterian evolution from three spiralian genomes.</title>
        <authorList>
            <person name="Simakov O."/>
            <person name="Marletaz F."/>
            <person name="Cho S.J."/>
            <person name="Edsinger-Gonzales E."/>
            <person name="Havlak P."/>
            <person name="Hellsten U."/>
            <person name="Kuo D.H."/>
            <person name="Larsson T."/>
            <person name="Lv J."/>
            <person name="Arendt D."/>
            <person name="Savage R."/>
            <person name="Osoegawa K."/>
            <person name="de Jong P."/>
            <person name="Grimwood J."/>
            <person name="Chapman J.A."/>
            <person name="Shapiro H."/>
            <person name="Aerts A."/>
            <person name="Otillar R.P."/>
            <person name="Terry A.Y."/>
            <person name="Boore J.L."/>
            <person name="Grigoriev I.V."/>
            <person name="Lindberg D.R."/>
            <person name="Seaver E.C."/>
            <person name="Weisblat D.A."/>
            <person name="Putnam N.H."/>
            <person name="Rokhsar D.S."/>
        </authorList>
    </citation>
    <scope>NUCLEOTIDE SEQUENCE [LARGE SCALE GENOMIC DNA]</scope>
</reference>
<dbReference type="InterPro" id="IPR001007">
    <property type="entry name" value="VWF_dom"/>
</dbReference>
<protein>
    <recommendedName>
        <fullName evidence="10">VWFC domain-containing protein</fullName>
    </recommendedName>
</protein>
<dbReference type="PROSITE" id="PS51446">
    <property type="entry name" value="PACIFASTIN"/>
    <property type="match status" value="1"/>
</dbReference>
<keyword evidence="2" id="KW-0964">Secreted</keyword>
<dbReference type="EMBL" id="KB201890">
    <property type="protein sequence ID" value="ESO93977.1"/>
    <property type="molecule type" value="Genomic_DNA"/>
</dbReference>
<dbReference type="SUPFAM" id="SSF57603">
    <property type="entry name" value="FnI-like domain"/>
    <property type="match status" value="3"/>
</dbReference>
<evidence type="ECO:0000313" key="8">
    <source>
        <dbReference type="EMBL" id="ESO93977.1"/>
    </source>
</evidence>
<dbReference type="Gene3D" id="6.20.200.20">
    <property type="match status" value="2"/>
</dbReference>
<dbReference type="PANTHER" id="PTHR46698:SF4">
    <property type="entry name" value="CROSSVEINLESS 2"/>
    <property type="match status" value="1"/>
</dbReference>
<dbReference type="Pfam" id="PF05375">
    <property type="entry name" value="Pacifastin_I"/>
    <property type="match status" value="3"/>
</dbReference>
<keyword evidence="4" id="KW-1015">Disulfide bond</keyword>
<keyword evidence="9" id="KW-1185">Reference proteome</keyword>
<dbReference type="PANTHER" id="PTHR46698">
    <property type="entry name" value="CROSSVEINLESS 2"/>
    <property type="match status" value="1"/>
</dbReference>
<feature type="domain" description="VWFC" evidence="6">
    <location>
        <begin position="66"/>
        <end position="139"/>
    </location>
</feature>
<evidence type="ECO:0000256" key="3">
    <source>
        <dbReference type="ARBA" id="ARBA00022729"/>
    </source>
</evidence>
<dbReference type="CTD" id="20247734"/>
<feature type="chain" id="PRO_5025448618" description="VWFC domain-containing protein" evidence="5">
    <location>
        <begin position="19"/>
        <end position="200"/>
    </location>
</feature>
<organism evidence="8 9">
    <name type="scientific">Lottia gigantea</name>
    <name type="common">Giant owl limpet</name>
    <dbReference type="NCBI Taxonomy" id="225164"/>
    <lineage>
        <taxon>Eukaryota</taxon>
        <taxon>Metazoa</taxon>
        <taxon>Spiralia</taxon>
        <taxon>Lophotrochozoa</taxon>
        <taxon>Mollusca</taxon>
        <taxon>Gastropoda</taxon>
        <taxon>Patellogastropoda</taxon>
        <taxon>Lottioidea</taxon>
        <taxon>Lottiidae</taxon>
        <taxon>Lottia</taxon>
    </lineage>
</organism>
<evidence type="ECO:0000256" key="2">
    <source>
        <dbReference type="ARBA" id="ARBA00022525"/>
    </source>
</evidence>
<evidence type="ECO:0000259" key="7">
    <source>
        <dbReference type="PROSITE" id="PS51446"/>
    </source>
</evidence>
<dbReference type="InterPro" id="IPR036201">
    <property type="entry name" value="Pacifastin_dom_sf"/>
</dbReference>
<dbReference type="Proteomes" id="UP000030746">
    <property type="component" value="Unassembled WGS sequence"/>
</dbReference>
<dbReference type="OrthoDB" id="10026631at2759"/>
<feature type="signal peptide" evidence="5">
    <location>
        <begin position="1"/>
        <end position="18"/>
    </location>
</feature>
<feature type="domain" description="Pacifastin" evidence="7">
    <location>
        <begin position="32"/>
        <end position="66"/>
    </location>
</feature>
<accession>V4AB14</accession>
<evidence type="ECO:0000256" key="4">
    <source>
        <dbReference type="ARBA" id="ARBA00023157"/>
    </source>
</evidence>
<evidence type="ECO:0008006" key="10">
    <source>
        <dbReference type="Google" id="ProtNLM"/>
    </source>
</evidence>
<comment type="subcellular location">
    <subcellularLocation>
        <location evidence="1">Secreted</location>
    </subcellularLocation>
</comment>
<sequence length="200" mass="21698">MISFMVMFVAALCGIVSTTSPPIQLQGCYINGAMYQPGEQFTDDCNSCVCGENGLSACTLMACLPRTCEYKGQTYEDGESFMDNCNNCVCRDGEAGCTRKACPPKPKGCEYNGNTYEDGDTFMDDCNGCFCSDGIVGCTRMACSPLAKRTSVPYLPGKCWFNGKFYDIGDTFKDAEDCNTCWCSGQGDKTAVACTRMLCQ</sequence>
<name>V4AB14_LOTGI</name>
<dbReference type="InterPro" id="IPR052424">
    <property type="entry name" value="Kielin_Chordin-BMP_Reg"/>
</dbReference>
<dbReference type="AlphaFoldDB" id="V4AB14"/>
<dbReference type="SUPFAM" id="SSF57283">
    <property type="entry name" value="PMP inhibitors"/>
    <property type="match status" value="1"/>
</dbReference>
<evidence type="ECO:0000313" key="9">
    <source>
        <dbReference type="Proteomes" id="UP000030746"/>
    </source>
</evidence>